<feature type="compositionally biased region" description="Polar residues" evidence="1">
    <location>
        <begin position="255"/>
        <end position="273"/>
    </location>
</feature>
<feature type="compositionally biased region" description="Low complexity" evidence="1">
    <location>
        <begin position="44"/>
        <end position="60"/>
    </location>
</feature>
<evidence type="ECO:0000256" key="3">
    <source>
        <dbReference type="SAM" id="SignalP"/>
    </source>
</evidence>
<keyword evidence="2" id="KW-0472">Membrane</keyword>
<feature type="signal peptide" evidence="3">
    <location>
        <begin position="1"/>
        <end position="36"/>
    </location>
</feature>
<evidence type="ECO:0000313" key="5">
    <source>
        <dbReference type="Proteomes" id="UP001611548"/>
    </source>
</evidence>
<reference evidence="4 5" key="1">
    <citation type="submission" date="2024-10" db="EMBL/GenBank/DDBJ databases">
        <title>The Natural Products Discovery Center: Release of the First 8490 Sequenced Strains for Exploring Actinobacteria Biosynthetic Diversity.</title>
        <authorList>
            <person name="Kalkreuter E."/>
            <person name="Kautsar S.A."/>
            <person name="Yang D."/>
            <person name="Bader C.D."/>
            <person name="Teijaro C.N."/>
            <person name="Fluegel L."/>
            <person name="Davis C.M."/>
            <person name="Simpson J.R."/>
            <person name="Lauterbach L."/>
            <person name="Steele A.D."/>
            <person name="Gui C."/>
            <person name="Meng S."/>
            <person name="Li G."/>
            <person name="Viehrig K."/>
            <person name="Ye F."/>
            <person name="Su P."/>
            <person name="Kiefer A.F."/>
            <person name="Nichols A."/>
            <person name="Cepeda A.J."/>
            <person name="Yan W."/>
            <person name="Fan B."/>
            <person name="Jiang Y."/>
            <person name="Adhikari A."/>
            <person name="Zheng C.-J."/>
            <person name="Schuster L."/>
            <person name="Cowan T.M."/>
            <person name="Smanski M.J."/>
            <person name="Chevrette M.G."/>
            <person name="De Carvalho L.P.S."/>
            <person name="Shen B."/>
        </authorList>
    </citation>
    <scope>NUCLEOTIDE SEQUENCE [LARGE SCALE GENOMIC DNA]</scope>
    <source>
        <strain evidence="4 5">NPDC020327</strain>
    </source>
</reference>
<accession>A0ABW7UYR5</accession>
<proteinExistence type="predicted"/>
<dbReference type="RefSeq" id="WP_055473682.1">
    <property type="nucleotide sequence ID" value="NZ_JBIRWE010000010.1"/>
</dbReference>
<keyword evidence="5" id="KW-1185">Reference proteome</keyword>
<protein>
    <submittedName>
        <fullName evidence="4">Uncharacterized protein</fullName>
    </submittedName>
</protein>
<keyword evidence="2" id="KW-0812">Transmembrane</keyword>
<dbReference type="EMBL" id="JBIRWE010000010">
    <property type="protein sequence ID" value="MFI1966552.1"/>
    <property type="molecule type" value="Genomic_DNA"/>
</dbReference>
<evidence type="ECO:0000256" key="1">
    <source>
        <dbReference type="SAM" id="MobiDB-lite"/>
    </source>
</evidence>
<comment type="caution">
    <text evidence="4">The sequence shown here is derived from an EMBL/GenBank/DDBJ whole genome shotgun (WGS) entry which is preliminary data.</text>
</comment>
<feature type="region of interest" description="Disordered" evidence="1">
    <location>
        <begin position="82"/>
        <end position="104"/>
    </location>
</feature>
<organism evidence="4 5">
    <name type="scientific">Streptomyces pathocidini</name>
    <dbReference type="NCBI Taxonomy" id="1650571"/>
    <lineage>
        <taxon>Bacteria</taxon>
        <taxon>Bacillati</taxon>
        <taxon>Actinomycetota</taxon>
        <taxon>Actinomycetes</taxon>
        <taxon>Kitasatosporales</taxon>
        <taxon>Streptomycetaceae</taxon>
        <taxon>Streptomyces</taxon>
    </lineage>
</organism>
<sequence>MSRKRTNRRAARAATAAAIPLAAALLYLVPQIPAHGQSTEEADATPASPKAPTAASIAEARAAASSPDMISTLSRFFAKSGAAPSGSGAGPAQPEGAPSGAQAAPRIQGATVPVYYLAPEFVAGRPDVPVARLEFLATEAVAADGRKASVWTARQKGRWTVVNIATGDDETRYAAAGARKLRGGTVFKEPQIDAWYVQRDARVLPLDEDAVRAVGARGVSLDAYQQRVRAAYADKLPGSAYDRRGEAGGFGKATEASTGGNTEASTGGDTGKNSSAAAAASGPQTSATVAEAGPAAGGGLVTAASAATAAAAVLALGLSAASAARRPRRRT</sequence>
<name>A0ABW7UYR5_9ACTN</name>
<gene>
    <name evidence="4" type="ORF">ACH429_20985</name>
</gene>
<keyword evidence="2" id="KW-1133">Transmembrane helix</keyword>
<evidence type="ECO:0000313" key="4">
    <source>
        <dbReference type="EMBL" id="MFI1966552.1"/>
    </source>
</evidence>
<dbReference type="Proteomes" id="UP001611548">
    <property type="component" value="Unassembled WGS sequence"/>
</dbReference>
<feature type="region of interest" description="Disordered" evidence="1">
    <location>
        <begin position="37"/>
        <end position="60"/>
    </location>
</feature>
<keyword evidence="3" id="KW-0732">Signal</keyword>
<evidence type="ECO:0000256" key="2">
    <source>
        <dbReference type="SAM" id="Phobius"/>
    </source>
</evidence>
<feature type="region of interest" description="Disordered" evidence="1">
    <location>
        <begin position="243"/>
        <end position="282"/>
    </location>
</feature>
<feature type="chain" id="PRO_5046363087" evidence="3">
    <location>
        <begin position="37"/>
        <end position="331"/>
    </location>
</feature>
<feature type="transmembrane region" description="Helical" evidence="2">
    <location>
        <begin position="300"/>
        <end position="321"/>
    </location>
</feature>